<dbReference type="SUPFAM" id="SSF82199">
    <property type="entry name" value="SET domain"/>
    <property type="match status" value="1"/>
</dbReference>
<dbReference type="Gene3D" id="2.170.270.10">
    <property type="entry name" value="SET domain"/>
    <property type="match status" value="1"/>
</dbReference>
<protein>
    <submittedName>
        <fullName evidence="3">SET domain-containing protein</fullName>
    </submittedName>
</protein>
<dbReference type="AlphaFoldDB" id="A0A0N4ZPT7"/>
<dbReference type="STRING" id="131310.A0A0N4ZPT7"/>
<dbReference type="InterPro" id="IPR001214">
    <property type="entry name" value="SET_dom"/>
</dbReference>
<dbReference type="GO" id="GO:0003690">
    <property type="term" value="F:double-stranded DNA binding"/>
    <property type="evidence" value="ECO:0007669"/>
    <property type="project" value="TreeGrafter"/>
</dbReference>
<dbReference type="PROSITE" id="PS50280">
    <property type="entry name" value="SET"/>
    <property type="match status" value="1"/>
</dbReference>
<dbReference type="WBParaSite" id="PTRK_0001054600.1">
    <property type="protein sequence ID" value="PTRK_0001054600.1"/>
    <property type="gene ID" value="PTRK_0001054600"/>
</dbReference>
<dbReference type="Pfam" id="PF00856">
    <property type="entry name" value="SET"/>
    <property type="match status" value="1"/>
</dbReference>
<evidence type="ECO:0000259" key="1">
    <source>
        <dbReference type="PROSITE" id="PS50280"/>
    </source>
</evidence>
<organism evidence="2 3">
    <name type="scientific">Parastrongyloides trichosuri</name>
    <name type="common">Possum-specific nematode worm</name>
    <dbReference type="NCBI Taxonomy" id="131310"/>
    <lineage>
        <taxon>Eukaryota</taxon>
        <taxon>Metazoa</taxon>
        <taxon>Ecdysozoa</taxon>
        <taxon>Nematoda</taxon>
        <taxon>Chromadorea</taxon>
        <taxon>Rhabditida</taxon>
        <taxon>Tylenchina</taxon>
        <taxon>Panagrolaimomorpha</taxon>
        <taxon>Strongyloidoidea</taxon>
        <taxon>Strongyloididae</taxon>
        <taxon>Parastrongyloides</taxon>
    </lineage>
</organism>
<dbReference type="PANTHER" id="PTHR45660:SF13">
    <property type="entry name" value="HISTONE-LYSINE N-METHYLTRANSFERASE SETMAR"/>
    <property type="match status" value="1"/>
</dbReference>
<accession>A0A0N4ZPT7</accession>
<dbReference type="SMART" id="SM00317">
    <property type="entry name" value="SET"/>
    <property type="match status" value="1"/>
</dbReference>
<keyword evidence="2" id="KW-1185">Reference proteome</keyword>
<dbReference type="InterPro" id="IPR051357">
    <property type="entry name" value="H3K9_HMTase_SUVAR3-9"/>
</dbReference>
<dbReference type="PANTHER" id="PTHR45660">
    <property type="entry name" value="HISTONE-LYSINE N-METHYLTRANSFERASE SETMAR"/>
    <property type="match status" value="1"/>
</dbReference>
<reference evidence="3" key="1">
    <citation type="submission" date="2017-02" db="UniProtKB">
        <authorList>
            <consortium name="WormBaseParasite"/>
        </authorList>
    </citation>
    <scope>IDENTIFICATION</scope>
</reference>
<feature type="domain" description="SET" evidence="1">
    <location>
        <begin position="118"/>
        <end position="251"/>
    </location>
</feature>
<evidence type="ECO:0000313" key="2">
    <source>
        <dbReference type="Proteomes" id="UP000038045"/>
    </source>
</evidence>
<dbReference type="Proteomes" id="UP000038045">
    <property type="component" value="Unplaced"/>
</dbReference>
<proteinExistence type="predicted"/>
<sequence>MDDKNKSLQSIDPLSKMENFITFNYKYISKLTPGYMYTPSNSPSQVTNDIKIVEKNLNTTTIMNTCKCNSSKYINNLIVNDSVYEDFYVEDGLFLKNYCNESHCVKRVSTFYGDKVNRKMEIFYKNDIIGFGVKTLEPILKGSIIGEYVGVYSIDKVNPNSKYLFTFSNANMEIFIDGELKGNFTRFINHSCEPNAYYIEVNHNNWEGSRQKFNKQSILSTSDKYYQYIPQLWLIAKRYINPNEEICINYGDEFFNTDDNKCCCGTATCIRNKGFYGGRNNFIQHNNLPNPIYGYPSSLYKE</sequence>
<dbReference type="GO" id="GO:0042054">
    <property type="term" value="F:histone methyltransferase activity"/>
    <property type="evidence" value="ECO:0007669"/>
    <property type="project" value="TreeGrafter"/>
</dbReference>
<name>A0A0N4ZPT7_PARTI</name>
<dbReference type="InterPro" id="IPR046341">
    <property type="entry name" value="SET_dom_sf"/>
</dbReference>
<evidence type="ECO:0000313" key="3">
    <source>
        <dbReference type="WBParaSite" id="PTRK_0001054600.1"/>
    </source>
</evidence>